<dbReference type="SUPFAM" id="SSF101690">
    <property type="entry name" value="PAZ domain"/>
    <property type="match status" value="1"/>
</dbReference>
<dbReference type="GO" id="GO:0070090">
    <property type="term" value="C:metaphase plate"/>
    <property type="evidence" value="ECO:0007669"/>
    <property type="project" value="EnsemblMetazoa"/>
</dbReference>
<dbReference type="GO" id="GO:0000794">
    <property type="term" value="C:condensed nuclear chromosome"/>
    <property type="evidence" value="ECO:0007669"/>
    <property type="project" value="EnsemblMetazoa"/>
</dbReference>
<dbReference type="GO" id="GO:0070551">
    <property type="term" value="F:endoribonuclease activity, cleaving siRNA-paired mRNA"/>
    <property type="evidence" value="ECO:0007669"/>
    <property type="project" value="EnsemblMetazoa"/>
</dbReference>
<dbReference type="KEGG" id="cbr:CBG_17720"/>
<dbReference type="PROSITE" id="PS50822">
    <property type="entry name" value="PIWI"/>
    <property type="match status" value="1"/>
</dbReference>
<dbReference type="GO" id="GO:0043186">
    <property type="term" value="C:P granule"/>
    <property type="evidence" value="ECO:0007669"/>
    <property type="project" value="EnsemblMetazoa"/>
</dbReference>
<dbReference type="InterPro" id="IPR036397">
    <property type="entry name" value="RNaseH_sf"/>
</dbReference>
<dbReference type="SMART" id="SM00950">
    <property type="entry name" value="Piwi"/>
    <property type="match status" value="1"/>
</dbReference>
<dbReference type="EMBL" id="CP092623">
    <property type="protein sequence ID" value="UMM29916.1"/>
    <property type="molecule type" value="Genomic_DNA"/>
</dbReference>
<dbReference type="PANTHER" id="PTHR22891">
    <property type="entry name" value="EUKARYOTIC TRANSLATION INITIATION FACTOR 2C"/>
    <property type="match status" value="1"/>
</dbReference>
<feature type="region of interest" description="Disordered" evidence="1">
    <location>
        <begin position="1"/>
        <end position="142"/>
    </location>
</feature>
<gene>
    <name evidence="3" type="ORF">L3Y34_004940</name>
    <name evidence="4" type="ORF">L5515_012035</name>
</gene>
<reference evidence="4 6" key="1">
    <citation type="submission" date="2022-04" db="EMBL/GenBank/DDBJ databases">
        <title>Chromosome-level reference genomes for two strains of Caenorhabditis briggsae: an improved platform for comparative genomics.</title>
        <authorList>
            <person name="Stevens L."/>
            <person name="Andersen E."/>
        </authorList>
    </citation>
    <scope>NUCLEOTIDE SEQUENCE [LARGE SCALE GENOMIC DNA]</scope>
    <source>
        <strain evidence="4">VX34</strain>
        <tissue evidence="4">Whole-organism</tissue>
    </source>
</reference>
<dbReference type="OMA" id="NIHECLK"/>
<evidence type="ECO:0000313" key="4">
    <source>
        <dbReference type="EMBL" id="UMM29916.1"/>
    </source>
</evidence>
<keyword evidence="6" id="KW-1185">Reference proteome</keyword>
<reference evidence="3 5" key="2">
    <citation type="submission" date="2022-05" db="EMBL/GenBank/DDBJ databases">
        <title>Chromosome-level reference genomes for two strains of Caenorhabditis briggsae: an improved platform for comparative genomics.</title>
        <authorList>
            <person name="Stevens L."/>
            <person name="Andersen E.C."/>
        </authorList>
    </citation>
    <scope>NUCLEOTIDE SEQUENCE [LARGE SCALE GENOMIC DNA]</scope>
    <source>
        <strain evidence="3">QX1410_ONT</strain>
        <tissue evidence="3">Whole-organism</tissue>
    </source>
</reference>
<dbReference type="InterPro" id="IPR057272">
    <property type="entry name" value="Piwi_nem"/>
</dbReference>
<dbReference type="SUPFAM" id="SSF53098">
    <property type="entry name" value="Ribonuclease H-like"/>
    <property type="match status" value="1"/>
</dbReference>
<dbReference type="GO" id="GO:0003723">
    <property type="term" value="F:RNA binding"/>
    <property type="evidence" value="ECO:0007669"/>
    <property type="project" value="InterPro"/>
</dbReference>
<dbReference type="Gene3D" id="3.30.420.10">
    <property type="entry name" value="Ribonuclease H-like superfamily/Ribonuclease H"/>
    <property type="match status" value="1"/>
</dbReference>
<dbReference type="AlphaFoldDB" id="A0AAE9JHA6"/>
<dbReference type="Proteomes" id="UP000827892">
    <property type="component" value="Chromosome IV"/>
</dbReference>
<evidence type="ECO:0000313" key="5">
    <source>
        <dbReference type="Proteomes" id="UP000827892"/>
    </source>
</evidence>
<dbReference type="InterPro" id="IPR003165">
    <property type="entry name" value="Piwi"/>
</dbReference>
<feature type="compositionally biased region" description="Basic and acidic residues" evidence="1">
    <location>
        <begin position="95"/>
        <end position="114"/>
    </location>
</feature>
<dbReference type="SMART" id="SM00949">
    <property type="entry name" value="PAZ"/>
    <property type="match status" value="1"/>
</dbReference>
<dbReference type="Pfam" id="PF02171">
    <property type="entry name" value="Piwi"/>
    <property type="match status" value="1"/>
</dbReference>
<dbReference type="GO" id="GO:0090625">
    <property type="term" value="P:siRNA-mediated gene silencing by mRNA destabilization"/>
    <property type="evidence" value="ECO:0007669"/>
    <property type="project" value="EnsemblMetazoa"/>
</dbReference>
<dbReference type="GO" id="GO:1903863">
    <property type="term" value="P:P granule assembly"/>
    <property type="evidence" value="ECO:0007669"/>
    <property type="project" value="EnsemblMetazoa"/>
</dbReference>
<feature type="domain" description="Piwi" evidence="2">
    <location>
        <begin position="673"/>
        <end position="963"/>
    </location>
</feature>
<dbReference type="Proteomes" id="UP000829354">
    <property type="component" value="Chromosome IV"/>
</dbReference>
<evidence type="ECO:0000313" key="3">
    <source>
        <dbReference type="EMBL" id="ULT96738.1"/>
    </source>
</evidence>
<evidence type="ECO:0000313" key="6">
    <source>
        <dbReference type="Proteomes" id="UP000829354"/>
    </source>
</evidence>
<dbReference type="InterPro" id="IPR012337">
    <property type="entry name" value="RNaseH-like_sf"/>
</dbReference>
<feature type="compositionally biased region" description="Low complexity" evidence="1">
    <location>
        <begin position="133"/>
        <end position="142"/>
    </location>
</feature>
<accession>A0AAE9JHA6</accession>
<proteinExistence type="predicted"/>
<evidence type="ECO:0000259" key="2">
    <source>
        <dbReference type="PROSITE" id="PS50822"/>
    </source>
</evidence>
<dbReference type="Gene3D" id="3.40.50.2300">
    <property type="match status" value="1"/>
</dbReference>
<dbReference type="CDD" id="cd02826">
    <property type="entry name" value="Piwi-like"/>
    <property type="match status" value="1"/>
</dbReference>
<dbReference type="EMBL" id="CP090894">
    <property type="protein sequence ID" value="ULT96738.1"/>
    <property type="molecule type" value="Genomic_DNA"/>
</dbReference>
<sequence>MQSENRGRGGGGRGRGRGDRESGRGAGRGSYRDGGSERGPPSSSRDERESNNRGRGGYRGGSDRGTSSREGNESRGGYRGRGGPRNGQNSSYRGRGGDGHRGGRSNNDDNHARPVEAVGRCNGLLPDDKENKGNSSNMNQNNPRLAINIFGLELSDRTVFRHVVQMKLLDHKTKKDYILTTMSARGRGNRASKQKDNFILLRKLLDKWAGRKGGKKTDVLFAYDGAQSLFTLEGISELMVIKKEDALEIPEISEFLKDSIKFLNGDLEITCEPDLEKPSFNQTEVNEWSDPRFYAYLDIVTSQSAIRSGKYLSQSKGLYVNTGHMEELRVKWAVAAKGIHKGCRIVGTGHPLPILELDPQSTQYYAAIPLSQMIQYAFPRDFVPNRMINPNMRLQRAVKLLLKDLKCNPFYEDLADWATNTITVSDVDYNAPKDPEYRQKYPNLRFPNFPAAQCGNGPHRRLMPLEYLKVLPFQSVDRRVLEEFELTPRANAPNERWTTLQHHYEEFGFNDQVMQEFGVQICNDPFQNISEIDGERVLAPKITYADPVHVDDEKRDWKAQDKKFETPATIHHLVFVLVAGYSRNFDAEIKATEFVARAFMQRCNDKGMRIDNYELRSFEGERNSENFLTSVFKNLVTHNRYRDPSFIPFVLFVSDDVPNIHECLKFEERMSDIPTQHILLKNIRKIRDNIEKKSQGGRRAYDLTLDNIVMKANVKCGGLNYTADIPRDIGSWREVSTFVMGMDVAHPDKMATREGSPSTVGLSCNSAESPYSFVGDFLYTDPRREAIQDEILRKFTDQNVRNFAERRGFPKRIIIFRDGVSFGEETEALREVKIIEETCIAAAKSMGHRDYAPKVLAIVVKKRHHTRFYAKGGHHGNMPTNPLPDTSVGGEIAEYGKRQIFIQAFRPVQGTAKVPSFLIIRDDEEVTDDHITKMVCAVCSLHQLVNSPTSIPTPVYVAHEMAKRGTGLFKAYRFKNGELRDWATLSDQLSYSTLDRLSKVRVV</sequence>
<dbReference type="InterPro" id="IPR036085">
    <property type="entry name" value="PAZ_dom_sf"/>
</dbReference>
<name>A0AAE9JHA6_CAEBR</name>
<evidence type="ECO:0000256" key="1">
    <source>
        <dbReference type="SAM" id="MobiDB-lite"/>
    </source>
</evidence>
<protein>
    <recommendedName>
        <fullName evidence="2">Piwi domain-containing protein</fullName>
    </recommendedName>
</protein>
<organism evidence="4 6">
    <name type="scientific">Caenorhabditis briggsae</name>
    <dbReference type="NCBI Taxonomy" id="6238"/>
    <lineage>
        <taxon>Eukaryota</taxon>
        <taxon>Metazoa</taxon>
        <taxon>Ecdysozoa</taxon>
        <taxon>Nematoda</taxon>
        <taxon>Chromadorea</taxon>
        <taxon>Rhabditida</taxon>
        <taxon>Rhabditina</taxon>
        <taxon>Rhabditomorpha</taxon>
        <taxon>Rhabditoidea</taxon>
        <taxon>Rhabditidae</taxon>
        <taxon>Peloderinae</taxon>
        <taxon>Caenorhabditis</taxon>
    </lineage>
</organism>
<dbReference type="GO" id="GO:0000070">
    <property type="term" value="P:mitotic sister chromatid segregation"/>
    <property type="evidence" value="ECO:0007669"/>
    <property type="project" value="EnsemblMetazoa"/>
</dbReference>
<dbReference type="InterPro" id="IPR003100">
    <property type="entry name" value="PAZ_dom"/>
</dbReference>